<protein>
    <submittedName>
        <fullName evidence="3">Uncharacterized protein</fullName>
    </submittedName>
</protein>
<proteinExistence type="predicted"/>
<dbReference type="VEuPathDB" id="FungiDB:Z520_06273"/>
<evidence type="ECO:0000313" key="3">
    <source>
        <dbReference type="EMBL" id="KIX98193.1"/>
    </source>
</evidence>
<keyword evidence="2" id="KW-0812">Transmembrane</keyword>
<dbReference type="OrthoDB" id="4161593at2759"/>
<name>A0A0D2KN87_9EURO</name>
<organism evidence="3 4">
    <name type="scientific">Fonsecaea multimorphosa CBS 102226</name>
    <dbReference type="NCBI Taxonomy" id="1442371"/>
    <lineage>
        <taxon>Eukaryota</taxon>
        <taxon>Fungi</taxon>
        <taxon>Dikarya</taxon>
        <taxon>Ascomycota</taxon>
        <taxon>Pezizomycotina</taxon>
        <taxon>Eurotiomycetes</taxon>
        <taxon>Chaetothyriomycetidae</taxon>
        <taxon>Chaetothyriales</taxon>
        <taxon>Herpotrichiellaceae</taxon>
        <taxon>Fonsecaea</taxon>
    </lineage>
</organism>
<dbReference type="EMBL" id="KN848072">
    <property type="protein sequence ID" value="KIX98193.1"/>
    <property type="molecule type" value="Genomic_DNA"/>
</dbReference>
<evidence type="ECO:0000256" key="1">
    <source>
        <dbReference type="SAM" id="MobiDB-lite"/>
    </source>
</evidence>
<evidence type="ECO:0000313" key="4">
    <source>
        <dbReference type="Proteomes" id="UP000053411"/>
    </source>
</evidence>
<keyword evidence="4" id="KW-1185">Reference proteome</keyword>
<accession>A0A0D2KN87</accession>
<dbReference type="RefSeq" id="XP_016632316.1">
    <property type="nucleotide sequence ID" value="XM_016776774.1"/>
</dbReference>
<keyword evidence="2" id="KW-0472">Membrane</keyword>
<gene>
    <name evidence="3" type="ORF">Z520_06273</name>
</gene>
<keyword evidence="2" id="KW-1133">Transmembrane helix</keyword>
<sequence length="211" mass="23273">MLPLSALIILGAVGIFSTFTFLFAIYHTTKTKIAARRLIAAEMDNGMSLPLTEIAVPPDTTTGAQAPIQEATPSPPSVARPDTPEAEYPPPLPQDLDLELGPAETLPPLQFPMILPPKTPDGESSTPSTQRYETQADDSIRAETPPPLHLTNRDYVSRNKRDRDSTHEIYEIYSKLPPTPKSAPPRITTFAMAESKWAYFGQKRAEEMNMI</sequence>
<feature type="compositionally biased region" description="Polar residues" evidence="1">
    <location>
        <begin position="122"/>
        <end position="133"/>
    </location>
</feature>
<dbReference type="Proteomes" id="UP000053411">
    <property type="component" value="Unassembled WGS sequence"/>
</dbReference>
<feature type="region of interest" description="Disordered" evidence="1">
    <location>
        <begin position="54"/>
        <end position="153"/>
    </location>
</feature>
<feature type="transmembrane region" description="Helical" evidence="2">
    <location>
        <begin position="6"/>
        <end position="26"/>
    </location>
</feature>
<dbReference type="GeneID" id="27712019"/>
<reference evidence="3 4" key="1">
    <citation type="submission" date="2015-01" db="EMBL/GenBank/DDBJ databases">
        <title>The Genome Sequence of Fonsecaea multimorphosa CBS 102226.</title>
        <authorList>
            <consortium name="The Broad Institute Genomics Platform"/>
            <person name="Cuomo C."/>
            <person name="de Hoog S."/>
            <person name="Gorbushina A."/>
            <person name="Stielow B."/>
            <person name="Teixiera M."/>
            <person name="Abouelleil A."/>
            <person name="Chapman S.B."/>
            <person name="Priest M."/>
            <person name="Young S.K."/>
            <person name="Wortman J."/>
            <person name="Nusbaum C."/>
            <person name="Birren B."/>
        </authorList>
    </citation>
    <scope>NUCLEOTIDE SEQUENCE [LARGE SCALE GENOMIC DNA]</scope>
    <source>
        <strain evidence="3 4">CBS 102226</strain>
    </source>
</reference>
<evidence type="ECO:0000256" key="2">
    <source>
        <dbReference type="SAM" id="Phobius"/>
    </source>
</evidence>
<dbReference type="AlphaFoldDB" id="A0A0D2KN87"/>